<dbReference type="Gene3D" id="3.40.50.1240">
    <property type="entry name" value="Phosphoglycerate mutase-like"/>
    <property type="match status" value="1"/>
</dbReference>
<dbReference type="OrthoDB" id="9810154at2"/>
<dbReference type="InterPro" id="IPR029033">
    <property type="entry name" value="His_PPase_superfam"/>
</dbReference>
<sequence>MKHLILIRHAKSDWGYDRPDHDRPLNARGRGAATAIGAWLHDNGHLPDEVLCSTSARTRETLTLLGTHAPTRLERALYHAAPDTMLQLLQSAQGNNVMLLAHNPGIAALAKALVRTAPDHPRFDAYPTCATLVAHFGIDTWKDLQPGTGTAHAFVVPRDLTDRPTP</sequence>
<evidence type="ECO:0000313" key="2">
    <source>
        <dbReference type="Proteomes" id="UP000203589"/>
    </source>
</evidence>
<dbReference type="EC" id="5.4.2.11" evidence="1"/>
<dbReference type="EMBL" id="CP022540">
    <property type="protein sequence ID" value="ASP20214.1"/>
    <property type="molecule type" value="Genomic_DNA"/>
</dbReference>
<dbReference type="PANTHER" id="PTHR47623">
    <property type="entry name" value="OS09G0287300 PROTEIN"/>
    <property type="match status" value="1"/>
</dbReference>
<keyword evidence="2" id="KW-1185">Reference proteome</keyword>
<organism evidence="1 2">
    <name type="scientific">Antarctobacter heliothermus</name>
    <dbReference type="NCBI Taxonomy" id="74033"/>
    <lineage>
        <taxon>Bacteria</taxon>
        <taxon>Pseudomonadati</taxon>
        <taxon>Pseudomonadota</taxon>
        <taxon>Alphaproteobacteria</taxon>
        <taxon>Rhodobacterales</taxon>
        <taxon>Roseobacteraceae</taxon>
        <taxon>Antarctobacter</taxon>
    </lineage>
</organism>
<dbReference type="CDD" id="cd07067">
    <property type="entry name" value="HP_PGM_like"/>
    <property type="match status" value="1"/>
</dbReference>
<dbReference type="GO" id="GO:0004619">
    <property type="term" value="F:phosphoglycerate mutase activity"/>
    <property type="evidence" value="ECO:0007669"/>
    <property type="project" value="UniProtKB-EC"/>
</dbReference>
<dbReference type="KEGG" id="aht:ANTHELSMS3_01517"/>
<evidence type="ECO:0000313" key="1">
    <source>
        <dbReference type="EMBL" id="ASP20214.1"/>
    </source>
</evidence>
<dbReference type="SMART" id="SM00855">
    <property type="entry name" value="PGAM"/>
    <property type="match status" value="1"/>
</dbReference>
<dbReference type="SUPFAM" id="SSF53254">
    <property type="entry name" value="Phosphoglycerate mutase-like"/>
    <property type="match status" value="1"/>
</dbReference>
<proteinExistence type="predicted"/>
<accession>A0A222E1X8</accession>
<dbReference type="AlphaFoldDB" id="A0A222E1X8"/>
<reference evidence="1 2" key="1">
    <citation type="submission" date="2017-07" db="EMBL/GenBank/DDBJ databases">
        <title>Genome Sequence of Antarctobacter heliothermus Strain SMS3 Isolated from a culture of the Diatom Skeletonema marinoi.</title>
        <authorList>
            <person name="Topel M."/>
            <person name="Pinder M.I.M."/>
            <person name="Johansson O.N."/>
            <person name="Kourtchenko O."/>
            <person name="Godhe A."/>
            <person name="Clarke A.K."/>
        </authorList>
    </citation>
    <scope>NUCLEOTIDE SEQUENCE [LARGE SCALE GENOMIC DNA]</scope>
    <source>
        <strain evidence="1 2">SMS3</strain>
    </source>
</reference>
<dbReference type="PANTHER" id="PTHR47623:SF1">
    <property type="entry name" value="OS09G0287300 PROTEIN"/>
    <property type="match status" value="1"/>
</dbReference>
<dbReference type="RefSeq" id="WP_094034326.1">
    <property type="nucleotide sequence ID" value="NZ_CP022540.1"/>
</dbReference>
<dbReference type="Pfam" id="PF00300">
    <property type="entry name" value="His_Phos_1"/>
    <property type="match status" value="1"/>
</dbReference>
<dbReference type="Proteomes" id="UP000203589">
    <property type="component" value="Chromosome"/>
</dbReference>
<name>A0A222E1X8_9RHOB</name>
<keyword evidence="1" id="KW-0413">Isomerase</keyword>
<dbReference type="InterPro" id="IPR013078">
    <property type="entry name" value="His_Pase_superF_clade-1"/>
</dbReference>
<gene>
    <name evidence="1" type="primary">gpmA</name>
    <name evidence="1" type="ORF">ANTHELSMS3_01517</name>
</gene>
<protein>
    <submittedName>
        <fullName evidence="1">2,3-bisphosphoglycerate-dependent phosphoglycerate mutase</fullName>
        <ecNumber evidence="1">5.4.2.11</ecNumber>
    </submittedName>
</protein>